<feature type="signal peptide" evidence="2">
    <location>
        <begin position="1"/>
        <end position="23"/>
    </location>
</feature>
<evidence type="ECO:0000313" key="4">
    <source>
        <dbReference type="EMBL" id="MDJ1371163.1"/>
    </source>
</evidence>
<proteinExistence type="predicted"/>
<feature type="domain" description="Solute-binding protein family 3/N-terminal" evidence="3">
    <location>
        <begin position="49"/>
        <end position="269"/>
    </location>
</feature>
<gene>
    <name evidence="4" type="ORF">C7K25_07250</name>
</gene>
<dbReference type="CDD" id="cd13530">
    <property type="entry name" value="PBP2_peptides_like"/>
    <property type="match status" value="1"/>
</dbReference>
<reference evidence="4" key="2">
    <citation type="journal article" date="2022" name="Sci. Rep.">
        <title>In silico prediction of the enzymes involved in the degradation of the herbicide molinate by Gulosibacter molinativorax ON4T.</title>
        <authorList>
            <person name="Lopes A.R."/>
            <person name="Bunin E."/>
            <person name="Viana A.T."/>
            <person name="Froufe H."/>
            <person name="Munoz-Merida A."/>
            <person name="Pinho D."/>
            <person name="Figueiredo J."/>
            <person name="Barroso C."/>
            <person name="Vaz-Moreira I."/>
            <person name="Bellanger X."/>
            <person name="Egas C."/>
            <person name="Nunes O.C."/>
        </authorList>
    </citation>
    <scope>NUCLEOTIDE SEQUENCE</scope>
    <source>
        <strain evidence="4">ON4</strain>
    </source>
</reference>
<evidence type="ECO:0000256" key="1">
    <source>
        <dbReference type="ARBA" id="ARBA00022729"/>
    </source>
</evidence>
<dbReference type="EMBL" id="PXVD01000010">
    <property type="protein sequence ID" value="MDJ1371163.1"/>
    <property type="molecule type" value="Genomic_DNA"/>
</dbReference>
<dbReference type="Gene3D" id="3.40.190.10">
    <property type="entry name" value="Periplasmic binding protein-like II"/>
    <property type="match status" value="2"/>
</dbReference>
<keyword evidence="5" id="KW-1185">Reference proteome</keyword>
<name>A0ABT7C7H6_9MICO</name>
<dbReference type="SUPFAM" id="SSF53850">
    <property type="entry name" value="Periplasmic binding protein-like II"/>
    <property type="match status" value="1"/>
</dbReference>
<dbReference type="Pfam" id="PF00497">
    <property type="entry name" value="SBP_bac_3"/>
    <property type="match status" value="1"/>
</dbReference>
<dbReference type="Proteomes" id="UP001170379">
    <property type="component" value="Unassembled WGS sequence"/>
</dbReference>
<dbReference type="RefSeq" id="WP_084147475.1">
    <property type="nucleotide sequence ID" value="NZ_CP028426.1"/>
</dbReference>
<evidence type="ECO:0000313" key="5">
    <source>
        <dbReference type="Proteomes" id="UP001170379"/>
    </source>
</evidence>
<dbReference type="InterPro" id="IPR001638">
    <property type="entry name" value="Solute-binding_3/MltF_N"/>
</dbReference>
<dbReference type="PANTHER" id="PTHR35936">
    <property type="entry name" value="MEMBRANE-BOUND LYTIC MUREIN TRANSGLYCOSYLASE F"/>
    <property type="match status" value="1"/>
</dbReference>
<feature type="chain" id="PRO_5047099042" evidence="2">
    <location>
        <begin position="24"/>
        <end position="280"/>
    </location>
</feature>
<dbReference type="SMART" id="SM00062">
    <property type="entry name" value="PBPb"/>
    <property type="match status" value="1"/>
</dbReference>
<comment type="caution">
    <text evidence="4">The sequence shown here is derived from an EMBL/GenBank/DDBJ whole genome shotgun (WGS) entry which is preliminary data.</text>
</comment>
<accession>A0ABT7C7H6</accession>
<protein>
    <submittedName>
        <fullName evidence="4">Amino acid ABC transporter substrate-binding protein</fullName>
    </submittedName>
</protein>
<evidence type="ECO:0000256" key="2">
    <source>
        <dbReference type="SAM" id="SignalP"/>
    </source>
</evidence>
<keyword evidence="1 2" id="KW-0732">Signal</keyword>
<sequence>MNKKSIIAIALGSLLTFSMSACSSGSGGGSGAEAGCEPANEFSTVTDGTLTIAMYDLPPFAQSSGTEATGVDGDILTLFAEENCLTVTPSSMATASVIPTVEAGRADVAASAWYRTEARAEIINYTEPVYTDQMGIISSTGITTVGELEGHVVGTVDGYLFVEDLRTMLGDNLRVYPSTLNMYQDLEAGRIDVGIDSYGSGVYNNADDKFTVVVSDQDERVQASMEAAQISFPVPKSNEEILTALNTFLDEIRADGRLEQILIDNGLDASAADTGDPRLI</sequence>
<evidence type="ECO:0000259" key="3">
    <source>
        <dbReference type="SMART" id="SM00062"/>
    </source>
</evidence>
<dbReference type="PROSITE" id="PS51257">
    <property type="entry name" value="PROKAR_LIPOPROTEIN"/>
    <property type="match status" value="1"/>
</dbReference>
<reference evidence="4" key="1">
    <citation type="submission" date="2018-03" db="EMBL/GenBank/DDBJ databases">
        <authorList>
            <person name="Nunes O.C."/>
            <person name="Lopes A.R."/>
            <person name="Froufe H."/>
            <person name="Munoz-Merida A."/>
            <person name="Barroso C."/>
            <person name="Egas C."/>
        </authorList>
    </citation>
    <scope>NUCLEOTIDE SEQUENCE</scope>
    <source>
        <strain evidence="4">ON4</strain>
    </source>
</reference>
<organism evidence="4 5">
    <name type="scientific">Gulosibacter molinativorax</name>
    <dbReference type="NCBI Taxonomy" id="256821"/>
    <lineage>
        <taxon>Bacteria</taxon>
        <taxon>Bacillati</taxon>
        <taxon>Actinomycetota</taxon>
        <taxon>Actinomycetes</taxon>
        <taxon>Micrococcales</taxon>
        <taxon>Microbacteriaceae</taxon>
        <taxon>Gulosibacter</taxon>
    </lineage>
</organism>
<dbReference type="PANTHER" id="PTHR35936:SF17">
    <property type="entry name" value="ARGININE-BINDING EXTRACELLULAR PROTEIN ARTP"/>
    <property type="match status" value="1"/>
</dbReference>